<dbReference type="PANTHER" id="PTHR43451">
    <property type="entry name" value="ACETYLTRANSFERASE (GNAT) FAMILY PROTEIN"/>
    <property type="match status" value="1"/>
</dbReference>
<reference evidence="2 4" key="1">
    <citation type="journal article" date="2015" name="Nat. Commun.">
        <title>Production of butyrate from lysine and the Amadori product fructoselysine by a human gut commensal.</title>
        <authorList>
            <person name="Bui T.P."/>
            <person name="Ritari J."/>
            <person name="Boeren S."/>
            <person name="de Waard P."/>
            <person name="Plugge C.M."/>
            <person name="de Vos W.M."/>
        </authorList>
    </citation>
    <scope>NUCLEOTIDE SEQUENCE [LARGE SCALE GENOMIC DNA]</scope>
    <source>
        <strain evidence="2 4">AF211</strain>
    </source>
</reference>
<feature type="domain" description="N-acetyltransferase" evidence="1">
    <location>
        <begin position="1"/>
        <end position="154"/>
    </location>
</feature>
<keyword evidence="2" id="KW-0808">Transferase</keyword>
<gene>
    <name evidence="3" type="ORF">C7373_1038</name>
    <name evidence="2" type="ORF">IB211_01141c</name>
</gene>
<dbReference type="GeneID" id="93229680"/>
<proteinExistence type="predicted"/>
<keyword evidence="4" id="KW-1185">Reference proteome</keyword>
<evidence type="ECO:0000313" key="5">
    <source>
        <dbReference type="Proteomes" id="UP000245778"/>
    </source>
</evidence>
<dbReference type="Pfam" id="PF13673">
    <property type="entry name" value="Acetyltransf_10"/>
    <property type="match status" value="1"/>
</dbReference>
<dbReference type="Proteomes" id="UP000064844">
    <property type="component" value="Chromosome"/>
</dbReference>
<evidence type="ECO:0000313" key="3">
    <source>
        <dbReference type="EMBL" id="PVY58722.1"/>
    </source>
</evidence>
<dbReference type="CDD" id="cd04301">
    <property type="entry name" value="NAT_SF"/>
    <property type="match status" value="1"/>
</dbReference>
<dbReference type="EMBL" id="CP011307">
    <property type="protein sequence ID" value="ALP93534.1"/>
    <property type="molecule type" value="Genomic_DNA"/>
</dbReference>
<dbReference type="InterPro" id="IPR016181">
    <property type="entry name" value="Acyl_CoA_acyltransferase"/>
</dbReference>
<accession>A0A0S2W2H4</accession>
<dbReference type="OrthoDB" id="424368at2"/>
<dbReference type="AlphaFoldDB" id="A0A0S2W2H4"/>
<evidence type="ECO:0000259" key="1">
    <source>
        <dbReference type="PROSITE" id="PS51186"/>
    </source>
</evidence>
<dbReference type="EMBL" id="QEKK01000003">
    <property type="protein sequence ID" value="PVY58722.1"/>
    <property type="molecule type" value="Genomic_DNA"/>
</dbReference>
<protein>
    <submittedName>
        <fullName evidence="2">Histone acetyltransferase HPA2</fullName>
    </submittedName>
    <submittedName>
        <fullName evidence="3">Putative acetyltransferase</fullName>
    </submittedName>
</protein>
<organism evidence="2 4">
    <name type="scientific">Intestinimonas butyriciproducens</name>
    <dbReference type="NCBI Taxonomy" id="1297617"/>
    <lineage>
        <taxon>Bacteria</taxon>
        <taxon>Bacillati</taxon>
        <taxon>Bacillota</taxon>
        <taxon>Clostridia</taxon>
        <taxon>Eubacteriales</taxon>
        <taxon>Intestinimonas</taxon>
    </lineage>
</organism>
<reference evidence="4" key="2">
    <citation type="submission" date="2015-04" db="EMBL/GenBank/DDBJ databases">
        <title>A butyrogenic pathway from the amino acid lysine in a human gut commensal.</title>
        <authorList>
            <person name="de Vos W.M."/>
            <person name="Bui N.T.P."/>
            <person name="Plugge C.M."/>
            <person name="Ritari J."/>
        </authorList>
    </citation>
    <scope>NUCLEOTIDE SEQUENCE [LARGE SCALE GENOMIC DNA]</scope>
    <source>
        <strain evidence="4">AF211</strain>
    </source>
</reference>
<dbReference type="PANTHER" id="PTHR43451:SF1">
    <property type="entry name" value="ACETYLTRANSFERASE"/>
    <property type="match status" value="1"/>
</dbReference>
<dbReference type="Gene3D" id="3.40.630.30">
    <property type="match status" value="1"/>
</dbReference>
<dbReference type="SUPFAM" id="SSF55729">
    <property type="entry name" value="Acyl-CoA N-acyltransferases (Nat)"/>
    <property type="match status" value="1"/>
</dbReference>
<dbReference type="InterPro" id="IPR052564">
    <property type="entry name" value="N-acetyltrans/Recomb-assoc"/>
</dbReference>
<sequence length="154" mass="17555">MYLRLYRPEDLESLTRLFFETIHTVNAGDYTPEQLWAWAPGAVDAARWDHTLREHHSLVALDGDLIIGFGDMDGSGYLDRLFVHRHFQSRGTATALCDALERHAAAAGVTHFTTHASITARPFFSHRGYRTLREQQVVRRAVLLTNFVMEKSIT</sequence>
<dbReference type="PROSITE" id="PS51186">
    <property type="entry name" value="GNAT"/>
    <property type="match status" value="1"/>
</dbReference>
<dbReference type="RefSeq" id="WP_033117813.1">
    <property type="nucleotide sequence ID" value="NZ_CALICV010000047.1"/>
</dbReference>
<evidence type="ECO:0000313" key="4">
    <source>
        <dbReference type="Proteomes" id="UP000064844"/>
    </source>
</evidence>
<reference evidence="3 5" key="3">
    <citation type="submission" date="2018-04" db="EMBL/GenBank/DDBJ databases">
        <title>Genomic Encyclopedia of Type Strains, Phase IV (KMG-IV): sequencing the most valuable type-strain genomes for metagenomic binning, comparative biology and taxonomic classification.</title>
        <authorList>
            <person name="Goeker M."/>
        </authorList>
    </citation>
    <scope>NUCLEOTIDE SEQUENCE [LARGE SCALE GENOMIC DNA]</scope>
    <source>
        <strain evidence="3 5">DSM 26588</strain>
    </source>
</reference>
<dbReference type="eggNOG" id="COG0456">
    <property type="taxonomic scope" value="Bacteria"/>
</dbReference>
<name>A0A0S2W2H4_9FIRM</name>
<dbReference type="KEGG" id="ibu:IB211_01141c"/>
<dbReference type="STRING" id="1297617.IB211_01141c"/>
<evidence type="ECO:0000313" key="2">
    <source>
        <dbReference type="EMBL" id="ALP93534.1"/>
    </source>
</evidence>
<dbReference type="GO" id="GO:0016747">
    <property type="term" value="F:acyltransferase activity, transferring groups other than amino-acyl groups"/>
    <property type="evidence" value="ECO:0007669"/>
    <property type="project" value="InterPro"/>
</dbReference>
<dbReference type="Proteomes" id="UP000245778">
    <property type="component" value="Unassembled WGS sequence"/>
</dbReference>
<dbReference type="InterPro" id="IPR000182">
    <property type="entry name" value="GNAT_dom"/>
</dbReference>